<name>A0ABS5TMK0_9ACTN</name>
<evidence type="ECO:0000313" key="8">
    <source>
        <dbReference type="Proteomes" id="UP001197247"/>
    </source>
</evidence>
<feature type="transmembrane region" description="Helical" evidence="6">
    <location>
        <begin position="120"/>
        <end position="139"/>
    </location>
</feature>
<gene>
    <name evidence="7" type="ORF">KIH74_24990</name>
</gene>
<accession>A0ABS5TMK0</accession>
<dbReference type="Pfam" id="PF03649">
    <property type="entry name" value="UPF0014"/>
    <property type="match status" value="1"/>
</dbReference>
<dbReference type="PANTHER" id="PTHR30028:SF0">
    <property type="entry name" value="PROTEIN ALUMINUM SENSITIVE 3"/>
    <property type="match status" value="1"/>
</dbReference>
<dbReference type="RefSeq" id="WP_214158614.1">
    <property type="nucleotide sequence ID" value="NZ_JAHBAY010000011.1"/>
</dbReference>
<keyword evidence="3 6" id="KW-0812">Transmembrane</keyword>
<feature type="transmembrane region" description="Helical" evidence="6">
    <location>
        <begin position="60"/>
        <end position="80"/>
    </location>
</feature>
<evidence type="ECO:0000256" key="2">
    <source>
        <dbReference type="ARBA" id="ARBA00005268"/>
    </source>
</evidence>
<comment type="subcellular location">
    <subcellularLocation>
        <location evidence="1">Membrane</location>
        <topology evidence="1">Multi-pass membrane protein</topology>
    </subcellularLocation>
</comment>
<keyword evidence="4 6" id="KW-1133">Transmembrane helix</keyword>
<feature type="transmembrane region" description="Helical" evidence="6">
    <location>
        <begin position="92"/>
        <end position="114"/>
    </location>
</feature>
<evidence type="ECO:0000256" key="3">
    <source>
        <dbReference type="ARBA" id="ARBA00022692"/>
    </source>
</evidence>
<comment type="similarity">
    <text evidence="2">Belongs to the UPF0014 family.</text>
</comment>
<dbReference type="PANTHER" id="PTHR30028">
    <property type="entry name" value="UPF0014 INNER MEMBRANE PROTEIN YBBM-RELATED"/>
    <property type="match status" value="1"/>
</dbReference>
<evidence type="ECO:0000256" key="6">
    <source>
        <dbReference type="SAM" id="Phobius"/>
    </source>
</evidence>
<feature type="transmembrane region" description="Helical" evidence="6">
    <location>
        <begin position="6"/>
        <end position="25"/>
    </location>
</feature>
<evidence type="ECO:0000313" key="7">
    <source>
        <dbReference type="EMBL" id="MBT0772225.1"/>
    </source>
</evidence>
<organism evidence="7 8">
    <name type="scientific">Kineosporia corallincola</name>
    <dbReference type="NCBI Taxonomy" id="2835133"/>
    <lineage>
        <taxon>Bacteria</taxon>
        <taxon>Bacillati</taxon>
        <taxon>Actinomycetota</taxon>
        <taxon>Actinomycetes</taxon>
        <taxon>Kineosporiales</taxon>
        <taxon>Kineosporiaceae</taxon>
        <taxon>Kineosporia</taxon>
    </lineage>
</organism>
<comment type="caution">
    <text evidence="7">The sequence shown here is derived from an EMBL/GenBank/DDBJ whole genome shotgun (WGS) entry which is preliminary data.</text>
</comment>
<evidence type="ECO:0000256" key="5">
    <source>
        <dbReference type="ARBA" id="ARBA00023136"/>
    </source>
</evidence>
<dbReference type="EMBL" id="JAHBAY010000011">
    <property type="protein sequence ID" value="MBT0772225.1"/>
    <property type="molecule type" value="Genomic_DNA"/>
</dbReference>
<dbReference type="Proteomes" id="UP001197247">
    <property type="component" value="Unassembled WGS sequence"/>
</dbReference>
<keyword evidence="8" id="KW-1185">Reference proteome</keyword>
<evidence type="ECO:0000256" key="1">
    <source>
        <dbReference type="ARBA" id="ARBA00004141"/>
    </source>
</evidence>
<feature type="transmembrane region" description="Helical" evidence="6">
    <location>
        <begin position="217"/>
        <end position="236"/>
    </location>
</feature>
<evidence type="ECO:0000256" key="4">
    <source>
        <dbReference type="ARBA" id="ARBA00022989"/>
    </source>
</evidence>
<dbReference type="InterPro" id="IPR005226">
    <property type="entry name" value="UPF0014_fam"/>
</dbReference>
<sequence>MSVFTADVRLGIGVVVLIALTTTVLRTAKVPLGWGPAWAVARGAAQLALVGLALRGVFDAPPLVVLALGVMLGVAVRTAAGRIRTLPGATAAVALACGTAAVGTLAVIFALGMLELSARYLVALGGIVIGGTMLAASLTGRHLAAGLVSEREEIEGLLALGATPRQATARICRRAVAEAMTPVVDQTRTTGLVTLPGAFIGALLGGADPMDAARFQLVVLAALIHAQAVSGVIVAYRLGAPARLPGVGGQP</sequence>
<reference evidence="7 8" key="1">
    <citation type="submission" date="2021-05" db="EMBL/GenBank/DDBJ databases">
        <title>Kineosporia and Streptomyces sp. nov. two new marine actinobacteria isolated from Coral.</title>
        <authorList>
            <person name="Buangrab K."/>
            <person name="Sutthacheep M."/>
            <person name="Yeemin T."/>
            <person name="Harunari E."/>
            <person name="Igarashi Y."/>
            <person name="Kanchanasin P."/>
            <person name="Tanasupawat S."/>
            <person name="Phongsopitanun W."/>
        </authorList>
    </citation>
    <scope>NUCLEOTIDE SEQUENCE [LARGE SCALE GENOMIC DNA]</scope>
    <source>
        <strain evidence="7 8">J2-2</strain>
    </source>
</reference>
<keyword evidence="5 6" id="KW-0472">Membrane</keyword>
<protein>
    <submittedName>
        <fullName evidence="7">ABC transporter permease</fullName>
    </submittedName>
</protein>
<proteinExistence type="inferred from homology"/>